<dbReference type="EMBL" id="JAVFWL010000006">
    <property type="protein sequence ID" value="KAK6762830.1"/>
    <property type="molecule type" value="Genomic_DNA"/>
</dbReference>
<dbReference type="Gene3D" id="3.30.420.10">
    <property type="entry name" value="Ribonuclease H-like superfamily/Ribonuclease H"/>
    <property type="match status" value="1"/>
</dbReference>
<evidence type="ECO:0000259" key="3">
    <source>
        <dbReference type="PROSITE" id="PS50994"/>
    </source>
</evidence>
<evidence type="ECO:0000313" key="5">
    <source>
        <dbReference type="Proteomes" id="UP001303046"/>
    </source>
</evidence>
<gene>
    <name evidence="4" type="primary">Necator_chrX.g23673</name>
    <name evidence="4" type="ORF">RB195_023509</name>
</gene>
<dbReference type="PANTHER" id="PTHR47331:SF6">
    <property type="entry name" value="DOUBLECORTIN DOMAIN-CONTAINING PROTEIN"/>
    <property type="match status" value="1"/>
</dbReference>
<dbReference type="Proteomes" id="UP001303046">
    <property type="component" value="Unassembled WGS sequence"/>
</dbReference>
<dbReference type="InterPro" id="IPR036397">
    <property type="entry name" value="RNaseH_sf"/>
</dbReference>
<keyword evidence="2" id="KW-1133">Transmembrane helix</keyword>
<name>A0ABR1EJH0_NECAM</name>
<keyword evidence="5" id="KW-1185">Reference proteome</keyword>
<feature type="domain" description="Integrase catalytic" evidence="3">
    <location>
        <begin position="1"/>
        <end position="195"/>
    </location>
</feature>
<proteinExistence type="predicted"/>
<evidence type="ECO:0000313" key="4">
    <source>
        <dbReference type="EMBL" id="KAK6762830.1"/>
    </source>
</evidence>
<protein>
    <recommendedName>
        <fullName evidence="3">Integrase catalytic domain-containing protein</fullName>
    </recommendedName>
</protein>
<dbReference type="InterPro" id="IPR001584">
    <property type="entry name" value="Integrase_cat-core"/>
</dbReference>
<dbReference type="InterPro" id="IPR043603">
    <property type="entry name" value="Phlebo_G2_C"/>
</dbReference>
<keyword evidence="2" id="KW-0812">Transmembrane</keyword>
<feature type="transmembrane region" description="Helical" evidence="2">
    <location>
        <begin position="1059"/>
        <end position="1079"/>
    </location>
</feature>
<dbReference type="InterPro" id="IPR040676">
    <property type="entry name" value="DUF5641"/>
</dbReference>
<dbReference type="InterPro" id="IPR009878">
    <property type="entry name" value="Phlebovirus_G2_fusion"/>
</dbReference>
<dbReference type="Gene3D" id="2.60.40.3770">
    <property type="match status" value="1"/>
</dbReference>
<feature type="transmembrane region" description="Helical" evidence="2">
    <location>
        <begin position="1026"/>
        <end position="1053"/>
    </location>
</feature>
<dbReference type="Pfam" id="PF07245">
    <property type="entry name" value="Phlebovirus_G2"/>
    <property type="match status" value="1"/>
</dbReference>
<evidence type="ECO:0000256" key="1">
    <source>
        <dbReference type="SAM" id="MobiDB-lite"/>
    </source>
</evidence>
<evidence type="ECO:0000256" key="2">
    <source>
        <dbReference type="SAM" id="Phobius"/>
    </source>
</evidence>
<comment type="caution">
    <text evidence="4">The sequence shown here is derived from an EMBL/GenBank/DDBJ whole genome shotgun (WGS) entry which is preliminary data.</text>
</comment>
<reference evidence="4 5" key="1">
    <citation type="submission" date="2023-08" db="EMBL/GenBank/DDBJ databases">
        <title>A Necator americanus chromosomal reference genome.</title>
        <authorList>
            <person name="Ilik V."/>
            <person name="Petrzelkova K.J."/>
            <person name="Pardy F."/>
            <person name="Fuh T."/>
            <person name="Niatou-Singa F.S."/>
            <person name="Gouil Q."/>
            <person name="Baker L."/>
            <person name="Ritchie M.E."/>
            <person name="Jex A.R."/>
            <person name="Gazzola D."/>
            <person name="Li H."/>
            <person name="Toshio Fujiwara R."/>
            <person name="Zhan B."/>
            <person name="Aroian R.V."/>
            <person name="Pafco B."/>
            <person name="Schwarz E.M."/>
        </authorList>
    </citation>
    <scope>NUCLEOTIDE SEQUENCE [LARGE SCALE GENOMIC DNA]</scope>
    <source>
        <strain evidence="4 5">Aroian</strain>
        <tissue evidence="4">Whole animal</tissue>
    </source>
</reference>
<dbReference type="PROSITE" id="PS50994">
    <property type="entry name" value="INTEGRASE"/>
    <property type="match status" value="1"/>
</dbReference>
<feature type="compositionally biased region" description="Polar residues" evidence="1">
    <location>
        <begin position="341"/>
        <end position="352"/>
    </location>
</feature>
<dbReference type="Pfam" id="PF18701">
    <property type="entry name" value="DUF5641"/>
    <property type="match status" value="1"/>
</dbReference>
<keyword evidence="2" id="KW-0472">Membrane</keyword>
<dbReference type="PANTHER" id="PTHR47331">
    <property type="entry name" value="PHD-TYPE DOMAIN-CONTAINING PROTEIN"/>
    <property type="match status" value="1"/>
</dbReference>
<sequence length="1089" mass="121327">MALLPGDRSVISKTFQNVGCDYLGPFTTDADGKVYIALYTCLTTPAVHLELVESVSASAFLDSFLRFISRRGVPNIIRSDCGTNFVLGAKVIGTLFQRSEDNVHSVMSYSATKGIKWVFNPPASPWMGGFWERLVGTVKRCLNKTIGRKKLTYTKLLTVLTCIKAVVNTRPLTVLDPQDISSIPLRPVDFLQGNLKFALPEASNKEELDDPTYNDATIDTVEQAKEALKFAEEVANSFWNRWHNEYLTELRDAHKAVHKQQKHTSRSQPEIGEIVLIQQDGIVTRSNWPLGRVVELVKSSDGLNRTAKVLTSSRKTIKRPISKLTSLEIRSKIYENDGNKRSTGQKQQQQPTRILPPRKAKQNKKYYDEFPNEEELSHSHIVATSNTIATRFLYPLLVLALVHTSNASHILCAEGKVSVKPSSDTYTLCLNDACRNRTVNDTSTFVLPPSAHHSHVNLTLHSHAEASGQQSRMCRRSKFCDDKAIFTLSLLGNPHCWPFGAIFTAVCIVATAILLVVLCSMVVKKIVPKCSTHPITKLRNQSPAVRTHVDMRPSKFVVVALLALTTVPSETHACQHPHTRHSTELVCNDSNMCTIEYEREVLFNKLHREVCVYLKYRNQTIGNLEISLERTRHKCNKETLLYTRDTSPRVFSEKRCPFMGSCLGDTCFNLRANDSVPELREAEVYPGYSKCSETCGGIICGCLGLPLAGCLLYRIAHMPLDNVVYHIYRCPSWSPEVHVRVRSTSAGKETSQSVQLHPYVQANVAGWNMRVLSLQHLFAAAANRRFAESQKTHMILDDGFKVAVECLSADAALRRFSSCRNRIMCACSTNSNAARCLCPQHTFRAMRNSTAVLPLSTVHCNISAADTVSIDSHEAEVTMVITSRKEIQMTLIAIDPSCTINATNVTGCYSCTEAAKTTVYCYSEKPRELALDCSHQTFLLKCSTKSEANHLKLEYNHAHVQDRCRYQCGAQTHDILPAGKLLYHSSMTDDEIFDSASKKVNGSLWDGFSIPDRSPLMMAFVQHWKISLSVIAAFAIVVLLIYAFGLSVIVALIKVITAIVELLLHTLFACLGGALKACLQRAVNDSTKQ</sequence>
<dbReference type="Pfam" id="PF19019">
    <property type="entry name" value="Phlebo_G2_C"/>
    <property type="match status" value="1"/>
</dbReference>
<dbReference type="SUPFAM" id="SSF53098">
    <property type="entry name" value="Ribonuclease H-like"/>
    <property type="match status" value="1"/>
</dbReference>
<feature type="transmembrane region" description="Helical" evidence="2">
    <location>
        <begin position="497"/>
        <end position="523"/>
    </location>
</feature>
<organism evidence="4 5">
    <name type="scientific">Necator americanus</name>
    <name type="common">Human hookworm</name>
    <dbReference type="NCBI Taxonomy" id="51031"/>
    <lineage>
        <taxon>Eukaryota</taxon>
        <taxon>Metazoa</taxon>
        <taxon>Ecdysozoa</taxon>
        <taxon>Nematoda</taxon>
        <taxon>Chromadorea</taxon>
        <taxon>Rhabditida</taxon>
        <taxon>Rhabditina</taxon>
        <taxon>Rhabditomorpha</taxon>
        <taxon>Strongyloidea</taxon>
        <taxon>Ancylostomatidae</taxon>
        <taxon>Bunostominae</taxon>
        <taxon>Necator</taxon>
    </lineage>
</organism>
<accession>A0ABR1EJH0</accession>
<feature type="region of interest" description="Disordered" evidence="1">
    <location>
        <begin position="335"/>
        <end position="363"/>
    </location>
</feature>
<dbReference type="InterPro" id="IPR012337">
    <property type="entry name" value="RNaseH-like_sf"/>
</dbReference>